<dbReference type="PROSITE" id="PS01124">
    <property type="entry name" value="HTH_ARAC_FAMILY_2"/>
    <property type="match status" value="1"/>
</dbReference>
<dbReference type="Gene3D" id="1.10.10.60">
    <property type="entry name" value="Homeodomain-like"/>
    <property type="match status" value="2"/>
</dbReference>
<dbReference type="GO" id="GO:0043565">
    <property type="term" value="F:sequence-specific DNA binding"/>
    <property type="evidence" value="ECO:0007669"/>
    <property type="project" value="InterPro"/>
</dbReference>
<dbReference type="GO" id="GO:0003700">
    <property type="term" value="F:DNA-binding transcription factor activity"/>
    <property type="evidence" value="ECO:0007669"/>
    <property type="project" value="InterPro"/>
</dbReference>
<comment type="caution">
    <text evidence="6">The sequence shown here is derived from an EMBL/GenBank/DDBJ whole genome shotgun (WGS) entry which is preliminary data.</text>
</comment>
<dbReference type="EMBL" id="QOIM01000020">
    <property type="protein sequence ID" value="RCG24598.1"/>
    <property type="molecule type" value="Genomic_DNA"/>
</dbReference>
<evidence type="ECO:0000256" key="2">
    <source>
        <dbReference type="ARBA" id="ARBA00023125"/>
    </source>
</evidence>
<keyword evidence="1" id="KW-0805">Transcription regulation</keyword>
<reference evidence="6 7" key="1">
    <citation type="submission" date="2018-06" db="EMBL/GenBank/DDBJ databases">
        <title>Streptomyces reniochalinae sp. nov. and Streptomyces diacarnus sp. nov. from marine sponges.</title>
        <authorList>
            <person name="Li L."/>
        </authorList>
    </citation>
    <scope>NUCLEOTIDE SEQUENCE [LARGE SCALE GENOMIC DNA]</scope>
    <source>
        <strain evidence="6 7">LHW50302</strain>
    </source>
</reference>
<dbReference type="SUPFAM" id="SSF46689">
    <property type="entry name" value="Homeodomain-like"/>
    <property type="match status" value="2"/>
</dbReference>
<feature type="region of interest" description="Disordered" evidence="4">
    <location>
        <begin position="270"/>
        <end position="293"/>
    </location>
</feature>
<evidence type="ECO:0000259" key="5">
    <source>
        <dbReference type="PROSITE" id="PS01124"/>
    </source>
</evidence>
<keyword evidence="3" id="KW-0804">Transcription</keyword>
<evidence type="ECO:0000256" key="4">
    <source>
        <dbReference type="SAM" id="MobiDB-lite"/>
    </source>
</evidence>
<proteinExistence type="predicted"/>
<accession>A0A367F2J1</accession>
<dbReference type="Proteomes" id="UP000253507">
    <property type="component" value="Unassembled WGS sequence"/>
</dbReference>
<organism evidence="6 7">
    <name type="scientific">Streptomyces reniochalinae</name>
    <dbReference type="NCBI Taxonomy" id="2250578"/>
    <lineage>
        <taxon>Bacteria</taxon>
        <taxon>Bacillati</taxon>
        <taxon>Actinomycetota</taxon>
        <taxon>Actinomycetes</taxon>
        <taxon>Kitasatosporales</taxon>
        <taxon>Streptomycetaceae</taxon>
        <taxon>Streptomyces</taxon>
    </lineage>
</organism>
<evidence type="ECO:0000256" key="1">
    <source>
        <dbReference type="ARBA" id="ARBA00023015"/>
    </source>
</evidence>
<sequence>MDRAPTEPPHWTGTGSLLPGRLLYAGPFGTAALHAHHAVQVLATAREPFRLQDACGHRVDGCAAVIPADAPHAVSRGTSEGVMLHLAPEGTVGGALDALPADRGCAHEWTRTAYALPCLAAYAERHPAGAPGEASAGVPPPGGPAPARVEELTAALDARFGSASSRTRHPAVRSALRLLPERLPGTVRLGEVARAAGLSEGRFAHVFRAEVGLPFRAYVRWLRTQRAVELIEGGRSLSDAAHEAGFADAAHFSRSCKRLFGMAPSEPASGITWVPGPHEGRCAPSPADASGRS</sequence>
<keyword evidence="7" id="KW-1185">Reference proteome</keyword>
<gene>
    <name evidence="6" type="ORF">DQ392_02460</name>
</gene>
<dbReference type="InterPro" id="IPR018060">
    <property type="entry name" value="HTH_AraC"/>
</dbReference>
<dbReference type="InterPro" id="IPR050204">
    <property type="entry name" value="AraC_XylS_family_regulators"/>
</dbReference>
<protein>
    <submittedName>
        <fullName evidence="6">AraC family transcriptional regulator</fullName>
    </submittedName>
</protein>
<feature type="domain" description="HTH araC/xylS-type" evidence="5">
    <location>
        <begin position="173"/>
        <end position="270"/>
    </location>
</feature>
<name>A0A367F2J1_9ACTN</name>
<dbReference type="Pfam" id="PF12833">
    <property type="entry name" value="HTH_18"/>
    <property type="match status" value="1"/>
</dbReference>
<keyword evidence="2" id="KW-0238">DNA-binding</keyword>
<dbReference type="AlphaFoldDB" id="A0A367F2J1"/>
<dbReference type="PANTHER" id="PTHR46796">
    <property type="entry name" value="HTH-TYPE TRANSCRIPTIONAL ACTIVATOR RHAS-RELATED"/>
    <property type="match status" value="1"/>
</dbReference>
<evidence type="ECO:0000313" key="6">
    <source>
        <dbReference type="EMBL" id="RCG24598.1"/>
    </source>
</evidence>
<dbReference type="SMART" id="SM00342">
    <property type="entry name" value="HTH_ARAC"/>
    <property type="match status" value="1"/>
</dbReference>
<evidence type="ECO:0000313" key="7">
    <source>
        <dbReference type="Proteomes" id="UP000253507"/>
    </source>
</evidence>
<evidence type="ECO:0000256" key="3">
    <source>
        <dbReference type="ARBA" id="ARBA00023163"/>
    </source>
</evidence>
<dbReference type="OrthoDB" id="4549023at2"/>
<dbReference type="RefSeq" id="WP_114013790.1">
    <property type="nucleotide sequence ID" value="NZ_QOIM01000020.1"/>
</dbReference>
<dbReference type="InterPro" id="IPR009057">
    <property type="entry name" value="Homeodomain-like_sf"/>
</dbReference>